<feature type="domain" description="AB hydrolase-1" evidence="1">
    <location>
        <begin position="22"/>
        <end position="244"/>
    </location>
</feature>
<dbReference type="Gene3D" id="3.40.50.1820">
    <property type="entry name" value="alpha/beta hydrolase"/>
    <property type="match status" value="1"/>
</dbReference>
<evidence type="ECO:0000259" key="1">
    <source>
        <dbReference type="Pfam" id="PF00561"/>
    </source>
</evidence>
<dbReference type="AlphaFoldDB" id="A0A3A3FX16"/>
<dbReference type="Pfam" id="PF00561">
    <property type="entry name" value="Abhydrolase_1"/>
    <property type="match status" value="1"/>
</dbReference>
<dbReference type="EC" id="3.1.1.24" evidence="2"/>
<dbReference type="PANTHER" id="PTHR43433">
    <property type="entry name" value="HYDROLASE, ALPHA/BETA FOLD FAMILY PROTEIN"/>
    <property type="match status" value="1"/>
</dbReference>
<protein>
    <submittedName>
        <fullName evidence="2">3-oxoadipate enol-lactonase</fullName>
        <ecNumber evidence="2">3.1.1.24</ecNumber>
    </submittedName>
</protein>
<accession>A0A3A3FX16</accession>
<keyword evidence="2" id="KW-0378">Hydrolase</keyword>
<dbReference type="GO" id="GO:0047570">
    <property type="term" value="F:3-oxoadipate enol-lactonase activity"/>
    <property type="evidence" value="ECO:0007669"/>
    <property type="project" value="UniProtKB-EC"/>
</dbReference>
<dbReference type="OrthoDB" id="9793083at2"/>
<organism evidence="2 3">
    <name type="scientific">Noviherbaspirillum saxi</name>
    <dbReference type="NCBI Taxonomy" id="2320863"/>
    <lineage>
        <taxon>Bacteria</taxon>
        <taxon>Pseudomonadati</taxon>
        <taxon>Pseudomonadota</taxon>
        <taxon>Betaproteobacteria</taxon>
        <taxon>Burkholderiales</taxon>
        <taxon>Oxalobacteraceae</taxon>
        <taxon>Noviherbaspirillum</taxon>
    </lineage>
</organism>
<dbReference type="SUPFAM" id="SSF53474">
    <property type="entry name" value="alpha/beta-Hydrolases"/>
    <property type="match status" value="1"/>
</dbReference>
<dbReference type="PANTHER" id="PTHR43433:SF5">
    <property type="entry name" value="AB HYDROLASE-1 DOMAIN-CONTAINING PROTEIN"/>
    <property type="match status" value="1"/>
</dbReference>
<name>A0A3A3FX16_9BURK</name>
<dbReference type="RefSeq" id="WP_119769149.1">
    <property type="nucleotide sequence ID" value="NZ_QYUO01000001.1"/>
</dbReference>
<dbReference type="GO" id="GO:0042952">
    <property type="term" value="P:beta-ketoadipate pathway"/>
    <property type="evidence" value="ECO:0007669"/>
    <property type="project" value="InterPro"/>
</dbReference>
<evidence type="ECO:0000313" key="2">
    <source>
        <dbReference type="EMBL" id="RJF99208.1"/>
    </source>
</evidence>
<dbReference type="NCBIfam" id="TIGR02427">
    <property type="entry name" value="protocat_pcaD"/>
    <property type="match status" value="1"/>
</dbReference>
<gene>
    <name evidence="2" type="primary">pcaD</name>
    <name evidence="2" type="ORF">D3871_12285</name>
</gene>
<proteinExistence type="predicted"/>
<evidence type="ECO:0000313" key="3">
    <source>
        <dbReference type="Proteomes" id="UP000265955"/>
    </source>
</evidence>
<dbReference type="EMBL" id="QYUO01000001">
    <property type="protein sequence ID" value="RJF99208.1"/>
    <property type="molecule type" value="Genomic_DNA"/>
</dbReference>
<sequence length="267" mass="28996">MPTIDNEGVRLHYQVEGKEDAPWLVLSNSLGTTLAMWEPQMPDLAQRFRVLRYDTRGHGASGVPTGPYSVAQLGRDVIALMDALHIERAHFCGLSMGGMTGMWLGIHAAPRIERLALCNTSALIGPAEVWNTRIAKVDSEGMAAIVPAVIDRWFTPAFQQRAPQQVAQVREMLAQTQASGYTANCAAVRDMDQREEVARIQAPTLVIAGTHDQATPAKDGKLVADRIAGARYVELDAAHLSNWEQADKFTATLVDFLTGKGQGVAHG</sequence>
<dbReference type="InterPro" id="IPR000073">
    <property type="entry name" value="AB_hydrolase_1"/>
</dbReference>
<keyword evidence="3" id="KW-1185">Reference proteome</keyword>
<dbReference type="PRINTS" id="PR00111">
    <property type="entry name" value="ABHYDROLASE"/>
</dbReference>
<dbReference type="InterPro" id="IPR026968">
    <property type="entry name" value="PcaD/CatD"/>
</dbReference>
<reference evidence="3" key="1">
    <citation type="submission" date="2018-09" db="EMBL/GenBank/DDBJ databases">
        <authorList>
            <person name="Zhu H."/>
        </authorList>
    </citation>
    <scope>NUCLEOTIDE SEQUENCE [LARGE SCALE GENOMIC DNA]</scope>
    <source>
        <strain evidence="3">K1R23-30</strain>
    </source>
</reference>
<dbReference type="Proteomes" id="UP000265955">
    <property type="component" value="Unassembled WGS sequence"/>
</dbReference>
<comment type="caution">
    <text evidence="2">The sequence shown here is derived from an EMBL/GenBank/DDBJ whole genome shotgun (WGS) entry which is preliminary data.</text>
</comment>
<dbReference type="InterPro" id="IPR050471">
    <property type="entry name" value="AB_hydrolase"/>
</dbReference>
<dbReference type="InterPro" id="IPR029058">
    <property type="entry name" value="AB_hydrolase_fold"/>
</dbReference>